<evidence type="ECO:0000256" key="7">
    <source>
        <dbReference type="ARBA" id="ARBA00023170"/>
    </source>
</evidence>
<comment type="similarity">
    <text evidence="9">Belongs to the insect chemoreceptor superfamily. Heteromeric odorant receptor channel (TC 1.A.69) family.</text>
</comment>
<dbReference type="GO" id="GO:0005886">
    <property type="term" value="C:plasma membrane"/>
    <property type="evidence" value="ECO:0007669"/>
    <property type="project" value="UniProtKB-SubCell"/>
</dbReference>
<name>A0A7E5VS70_TRINI</name>
<feature type="transmembrane region" description="Helical" evidence="9">
    <location>
        <begin position="134"/>
        <end position="153"/>
    </location>
</feature>
<evidence type="ECO:0000256" key="9">
    <source>
        <dbReference type="RuleBase" id="RU351113"/>
    </source>
</evidence>
<evidence type="ECO:0000256" key="6">
    <source>
        <dbReference type="ARBA" id="ARBA00023136"/>
    </source>
</evidence>
<accession>A0A7E5VS70</accession>
<dbReference type="Proteomes" id="UP000322000">
    <property type="component" value="Chromosome 7"/>
</dbReference>
<feature type="transmembrane region" description="Helical" evidence="9">
    <location>
        <begin position="74"/>
        <end position="93"/>
    </location>
</feature>
<dbReference type="KEGG" id="tnl:113496169"/>
<dbReference type="GO" id="GO:0005549">
    <property type="term" value="F:odorant binding"/>
    <property type="evidence" value="ECO:0007669"/>
    <property type="project" value="InterPro"/>
</dbReference>
<feature type="transmembrane region" description="Helical" evidence="9">
    <location>
        <begin position="187"/>
        <end position="209"/>
    </location>
</feature>
<comment type="subcellular location">
    <subcellularLocation>
        <location evidence="9">Cell membrane</location>
        <topology evidence="9">Multi-pass membrane protein</topology>
    </subcellularLocation>
    <subcellularLocation>
        <location evidence="1">Membrane</location>
        <topology evidence="1">Multi-pass membrane protein</topology>
    </subcellularLocation>
</comment>
<keyword evidence="10" id="KW-1185">Reference proteome</keyword>
<keyword evidence="3 9" id="KW-0812">Transmembrane</keyword>
<evidence type="ECO:0000256" key="1">
    <source>
        <dbReference type="ARBA" id="ARBA00004141"/>
    </source>
</evidence>
<sequence>MEEPKDLPEEYIGPIVACINILANSNLMIYKKPRGFFKKYCFPVLVLCCIIGFHTSLTMYMVKVFKGELQLDELAYVVSVYVICTQGILKALIVGLNAEKVRSVIAQLGSTWTMEGFTELQINKKNALLKRLKFCYAVFYWMNIIGSWQYILAPLLETVFRRYILQQECGLLLPFSCSFPFDPTGNWLKYICVYIFETYSIFRIIYCYLGTEILMITLCSHLATEFTLLREDLLNIKPVIKNDRESWENLQTFKNVIAKHQKLISLAEQLDDIFNKVILVNLTSASISICFFGFGAKVARGALDMANNFVAVVSLIYPLFNLCYYCELLRESSAGMADSAYNNHWYQGNLSYQKLMWFIMRRSQKPCCLTSMKYNPIDLKTFTTVLSTTWSYFSLASTIYEGES</sequence>
<dbReference type="GO" id="GO:0007165">
    <property type="term" value="P:signal transduction"/>
    <property type="evidence" value="ECO:0007669"/>
    <property type="project" value="UniProtKB-KW"/>
</dbReference>
<evidence type="ECO:0000313" key="11">
    <source>
        <dbReference type="RefSeq" id="XP_026731107.1"/>
    </source>
</evidence>
<dbReference type="PANTHER" id="PTHR21137:SF44">
    <property type="entry name" value="ODORANT RECEPTOR 13A-RELATED"/>
    <property type="match status" value="1"/>
</dbReference>
<gene>
    <name evidence="11" type="primary">LOC113496169</name>
</gene>
<feature type="transmembrane region" description="Helical" evidence="9">
    <location>
        <begin position="308"/>
        <end position="326"/>
    </location>
</feature>
<dbReference type="GO" id="GO:0004984">
    <property type="term" value="F:olfactory receptor activity"/>
    <property type="evidence" value="ECO:0007669"/>
    <property type="project" value="InterPro"/>
</dbReference>
<keyword evidence="2 9" id="KW-0716">Sensory transduction</keyword>
<keyword evidence="6 9" id="KW-0472">Membrane</keyword>
<evidence type="ECO:0000256" key="3">
    <source>
        <dbReference type="ARBA" id="ARBA00022692"/>
    </source>
</evidence>
<keyword evidence="4 9" id="KW-0552">Olfaction</keyword>
<keyword evidence="8 9" id="KW-0807">Transducer</keyword>
<evidence type="ECO:0000313" key="10">
    <source>
        <dbReference type="Proteomes" id="UP000322000"/>
    </source>
</evidence>
<proteinExistence type="inferred from homology"/>
<keyword evidence="7 9" id="KW-0675">Receptor</keyword>
<evidence type="ECO:0000256" key="5">
    <source>
        <dbReference type="ARBA" id="ARBA00022989"/>
    </source>
</evidence>
<feature type="transmembrane region" description="Helical" evidence="9">
    <location>
        <begin position="42"/>
        <end position="62"/>
    </location>
</feature>
<keyword evidence="5 9" id="KW-1133">Transmembrane helix</keyword>
<evidence type="ECO:0000256" key="8">
    <source>
        <dbReference type="ARBA" id="ARBA00023224"/>
    </source>
</evidence>
<dbReference type="InterPro" id="IPR004117">
    <property type="entry name" value="7tm6_olfct_rcpt"/>
</dbReference>
<evidence type="ECO:0000256" key="2">
    <source>
        <dbReference type="ARBA" id="ARBA00022606"/>
    </source>
</evidence>
<dbReference type="InParanoid" id="A0A7E5VS70"/>
<dbReference type="OrthoDB" id="6765072at2759"/>
<dbReference type="PANTHER" id="PTHR21137">
    <property type="entry name" value="ODORANT RECEPTOR"/>
    <property type="match status" value="1"/>
</dbReference>
<protein>
    <recommendedName>
        <fullName evidence="9">Odorant receptor</fullName>
    </recommendedName>
</protein>
<feature type="transmembrane region" description="Helical" evidence="9">
    <location>
        <begin position="277"/>
        <end position="296"/>
    </location>
</feature>
<feature type="transmembrane region" description="Helical" evidence="9">
    <location>
        <begin position="12"/>
        <end position="30"/>
    </location>
</feature>
<organism evidence="10 11">
    <name type="scientific">Trichoplusia ni</name>
    <name type="common">Cabbage looper</name>
    <dbReference type="NCBI Taxonomy" id="7111"/>
    <lineage>
        <taxon>Eukaryota</taxon>
        <taxon>Metazoa</taxon>
        <taxon>Ecdysozoa</taxon>
        <taxon>Arthropoda</taxon>
        <taxon>Hexapoda</taxon>
        <taxon>Insecta</taxon>
        <taxon>Pterygota</taxon>
        <taxon>Neoptera</taxon>
        <taxon>Endopterygota</taxon>
        <taxon>Lepidoptera</taxon>
        <taxon>Glossata</taxon>
        <taxon>Ditrysia</taxon>
        <taxon>Noctuoidea</taxon>
        <taxon>Noctuidae</taxon>
        <taxon>Plusiinae</taxon>
        <taxon>Trichoplusia</taxon>
    </lineage>
</organism>
<evidence type="ECO:0000256" key="4">
    <source>
        <dbReference type="ARBA" id="ARBA00022725"/>
    </source>
</evidence>
<reference evidence="11" key="1">
    <citation type="submission" date="2025-08" db="UniProtKB">
        <authorList>
            <consortium name="RefSeq"/>
        </authorList>
    </citation>
    <scope>IDENTIFICATION</scope>
</reference>
<dbReference type="AlphaFoldDB" id="A0A7E5VS70"/>
<dbReference type="RefSeq" id="XP_026731107.1">
    <property type="nucleotide sequence ID" value="XM_026875306.1"/>
</dbReference>
<dbReference type="Pfam" id="PF02949">
    <property type="entry name" value="7tm_6"/>
    <property type="match status" value="1"/>
</dbReference>
<dbReference type="GeneID" id="113496169"/>